<keyword evidence="2" id="KW-1185">Reference proteome</keyword>
<accession>A0ABQ9S836</accession>
<evidence type="ECO:0000313" key="2">
    <source>
        <dbReference type="Proteomes" id="UP001241169"/>
    </source>
</evidence>
<name>A0ABQ9S836_9PEZI</name>
<proteinExistence type="predicted"/>
<sequence>MGKHQLYPLSTMVWICCCRCQNKPSKVLGGLCFSGEATTQRPTVSVRRLGACVLPCVISPTRVSIDPLRLSPVCSPSPCRVCETVHDPILVSGG</sequence>
<evidence type="ECO:0008006" key="3">
    <source>
        <dbReference type="Google" id="ProtNLM"/>
    </source>
</evidence>
<evidence type="ECO:0000313" key="1">
    <source>
        <dbReference type="EMBL" id="KAK1529457.1"/>
    </source>
</evidence>
<dbReference type="Proteomes" id="UP001241169">
    <property type="component" value="Unassembled WGS sequence"/>
</dbReference>
<protein>
    <recommendedName>
        <fullName evidence="3">Secreted protein</fullName>
    </recommendedName>
</protein>
<comment type="caution">
    <text evidence="1">The sequence shown here is derived from an EMBL/GenBank/DDBJ whole genome shotgun (WGS) entry which is preliminary data.</text>
</comment>
<dbReference type="RefSeq" id="XP_060344812.1">
    <property type="nucleotide sequence ID" value="XM_060496027.1"/>
</dbReference>
<gene>
    <name evidence="1" type="ORF">CPAR01_11769</name>
</gene>
<organism evidence="1 2">
    <name type="scientific">Colletotrichum paranaense</name>
    <dbReference type="NCBI Taxonomy" id="1914294"/>
    <lineage>
        <taxon>Eukaryota</taxon>
        <taxon>Fungi</taxon>
        <taxon>Dikarya</taxon>
        <taxon>Ascomycota</taxon>
        <taxon>Pezizomycotina</taxon>
        <taxon>Sordariomycetes</taxon>
        <taxon>Hypocreomycetidae</taxon>
        <taxon>Glomerellales</taxon>
        <taxon>Glomerellaceae</taxon>
        <taxon>Colletotrichum</taxon>
        <taxon>Colletotrichum acutatum species complex</taxon>
    </lineage>
</organism>
<dbReference type="GeneID" id="85379926"/>
<dbReference type="EMBL" id="MOPA01000010">
    <property type="protein sequence ID" value="KAK1529457.1"/>
    <property type="molecule type" value="Genomic_DNA"/>
</dbReference>
<reference evidence="1 2" key="1">
    <citation type="submission" date="2016-10" db="EMBL/GenBank/DDBJ databases">
        <title>The genome sequence of Colletotrichum fioriniae PJ7.</title>
        <authorList>
            <person name="Baroncelli R."/>
        </authorList>
    </citation>
    <scope>NUCLEOTIDE SEQUENCE [LARGE SCALE GENOMIC DNA]</scope>
    <source>
        <strain evidence="1 2">IMI 384185</strain>
    </source>
</reference>